<evidence type="ECO:0000256" key="5">
    <source>
        <dbReference type="ARBA" id="ARBA00023180"/>
    </source>
</evidence>
<keyword evidence="5" id="KW-0325">Glycoprotein</keyword>
<reference evidence="12 13" key="1">
    <citation type="journal article" date="2013" name="J. Biotechnol.">
        <title>Establishment and interpretation of the genome sequence of the phytopathogenic fungus Rhizoctonia solani AG1-IB isolate 7/3/14.</title>
        <authorList>
            <person name="Wibberg D.W."/>
            <person name="Jelonek L.J."/>
            <person name="Rupp O.R."/>
            <person name="Hennig M.H."/>
            <person name="Eikmeyer F.E."/>
            <person name="Goesmann A.G."/>
            <person name="Hartmann A.H."/>
            <person name="Borriss R.B."/>
            <person name="Grosch R.G."/>
            <person name="Puehler A.P."/>
            <person name="Schlueter A.S."/>
        </authorList>
    </citation>
    <scope>NUCLEOTIDE SEQUENCE [LARGE SCALE GENOMIC DNA]</scope>
    <source>
        <strain evidence="13">AG1-IB / isolate 7/3/14</strain>
    </source>
</reference>
<keyword evidence="8" id="KW-0624">Polysaccharide degradation</keyword>
<evidence type="ECO:0000256" key="3">
    <source>
        <dbReference type="ARBA" id="ARBA00022801"/>
    </source>
</evidence>
<name>M5C083_THACB</name>
<dbReference type="Pfam" id="PF00704">
    <property type="entry name" value="Glyco_hydro_18"/>
    <property type="match status" value="1"/>
</dbReference>
<evidence type="ECO:0000256" key="2">
    <source>
        <dbReference type="ARBA" id="ARBA00022729"/>
    </source>
</evidence>
<dbReference type="AlphaFoldDB" id="M5C083"/>
<dbReference type="SMART" id="SM00636">
    <property type="entry name" value="Glyco_18"/>
    <property type="match status" value="1"/>
</dbReference>
<dbReference type="PROSITE" id="PS51910">
    <property type="entry name" value="GH18_2"/>
    <property type="match status" value="1"/>
</dbReference>
<keyword evidence="6" id="KW-0119">Carbohydrate metabolism</keyword>
<keyword evidence="7 9" id="KW-0326">Glycosidase</keyword>
<dbReference type="GO" id="GO:0006032">
    <property type="term" value="P:chitin catabolic process"/>
    <property type="evidence" value="ECO:0007669"/>
    <property type="project" value="UniProtKB-KW"/>
</dbReference>
<comment type="similarity">
    <text evidence="10">Belongs to the glycosyl hydrolase 18 family.</text>
</comment>
<feature type="domain" description="GH18" evidence="11">
    <location>
        <begin position="1"/>
        <end position="343"/>
    </location>
</feature>
<evidence type="ECO:0000313" key="13">
    <source>
        <dbReference type="Proteomes" id="UP000012065"/>
    </source>
</evidence>
<evidence type="ECO:0000256" key="7">
    <source>
        <dbReference type="ARBA" id="ARBA00023295"/>
    </source>
</evidence>
<dbReference type="HOGENOM" id="CLU_002833_2_3_1"/>
<dbReference type="Proteomes" id="UP000012065">
    <property type="component" value="Unassembled WGS sequence"/>
</dbReference>
<dbReference type="InterPro" id="IPR011583">
    <property type="entry name" value="Chitinase_II/V-like_cat"/>
</dbReference>
<dbReference type="InterPro" id="IPR017853">
    <property type="entry name" value="GH"/>
</dbReference>
<dbReference type="FunFam" id="3.10.50.10:FF:000003">
    <property type="entry name" value="Class V chitinase CHIT5b"/>
    <property type="match status" value="1"/>
</dbReference>
<evidence type="ECO:0000313" key="12">
    <source>
        <dbReference type="EMBL" id="CCO32814.1"/>
    </source>
</evidence>
<dbReference type="InterPro" id="IPR029070">
    <property type="entry name" value="Chitinase_insertion_sf"/>
</dbReference>
<dbReference type="GO" id="GO:0000272">
    <property type="term" value="P:polysaccharide catabolic process"/>
    <property type="evidence" value="ECO:0007669"/>
    <property type="project" value="UniProtKB-KW"/>
</dbReference>
<dbReference type="SUPFAM" id="SSF51445">
    <property type="entry name" value="(Trans)glycosidases"/>
    <property type="match status" value="1"/>
</dbReference>
<comment type="caution">
    <text evidence="12">The sequence shown here is derived from an EMBL/GenBank/DDBJ whole genome shotgun (WGS) entry which is preliminary data.</text>
</comment>
<protein>
    <recommendedName>
        <fullName evidence="11">GH18 domain-containing protein</fullName>
    </recommendedName>
</protein>
<keyword evidence="4" id="KW-0146">Chitin degradation</keyword>
<keyword evidence="2" id="KW-0732">Signal</keyword>
<gene>
    <name evidence="12" type="primary">Chia</name>
    <name evidence="12" type="ORF">BN14_06877</name>
</gene>
<evidence type="ECO:0000256" key="8">
    <source>
        <dbReference type="ARBA" id="ARBA00023326"/>
    </source>
</evidence>
<dbReference type="PANTHER" id="PTHR11177">
    <property type="entry name" value="CHITINASE"/>
    <property type="match status" value="1"/>
</dbReference>
<dbReference type="EMBL" id="CAOJ01010501">
    <property type="protein sequence ID" value="CCO32814.1"/>
    <property type="molecule type" value="Genomic_DNA"/>
</dbReference>
<sequence length="343" mass="37872">MISASQITHLNLYANSRTLHSYISLKVLYDISVFALIDDSNRIVPATPGDTALYRQAMTLKESNPDLKIFISVGGWAFNDPGPSQKRFSIMASSSTNRATFISSSLQFMRTYGFDGIDIDWEYPVDDLRGGVPQDKANLVSLVKEFRAAIGSSGTPYGLTITTPSSYYYLRHFDVAEIAKWIDWFNHMTYDLHGVWDKDSKFLGPYINSHSNLTEIDISMNLFWRNNVPASKISMGLGFYGRSFQLANSGCTTPGCQFTGPAKAGACTGAAGILSYSEIQAAIGGNAVGKKRAATVQWDKTAAVKYAYWGDQWISYDDSDTFQQPGTKKLDYANKLGLTALNF</sequence>
<evidence type="ECO:0000256" key="9">
    <source>
        <dbReference type="RuleBase" id="RU000489"/>
    </source>
</evidence>
<evidence type="ECO:0000256" key="1">
    <source>
        <dbReference type="ARBA" id="ARBA00000822"/>
    </source>
</evidence>
<dbReference type="InterPro" id="IPR001579">
    <property type="entry name" value="Glyco_hydro_18_chit_AS"/>
</dbReference>
<evidence type="ECO:0000256" key="4">
    <source>
        <dbReference type="ARBA" id="ARBA00023024"/>
    </source>
</evidence>
<dbReference type="Gene3D" id="3.20.20.80">
    <property type="entry name" value="Glycosidases"/>
    <property type="match status" value="1"/>
</dbReference>
<accession>M5C083</accession>
<dbReference type="Gene3D" id="3.10.50.10">
    <property type="match status" value="1"/>
</dbReference>
<dbReference type="InterPro" id="IPR001223">
    <property type="entry name" value="Glyco_hydro18_cat"/>
</dbReference>
<keyword evidence="3 9" id="KW-0378">Hydrolase</keyword>
<organism evidence="12 13">
    <name type="scientific">Thanatephorus cucumeris (strain AG1-IB / isolate 7/3/14)</name>
    <name type="common">Lettuce bottom rot fungus</name>
    <name type="synonym">Rhizoctonia solani</name>
    <dbReference type="NCBI Taxonomy" id="1108050"/>
    <lineage>
        <taxon>Eukaryota</taxon>
        <taxon>Fungi</taxon>
        <taxon>Dikarya</taxon>
        <taxon>Basidiomycota</taxon>
        <taxon>Agaricomycotina</taxon>
        <taxon>Agaricomycetes</taxon>
        <taxon>Cantharellales</taxon>
        <taxon>Ceratobasidiaceae</taxon>
        <taxon>Rhizoctonia</taxon>
        <taxon>Rhizoctonia solani AG-1</taxon>
    </lineage>
</organism>
<evidence type="ECO:0000256" key="6">
    <source>
        <dbReference type="ARBA" id="ARBA00023277"/>
    </source>
</evidence>
<dbReference type="GO" id="GO:0008843">
    <property type="term" value="F:endochitinase activity"/>
    <property type="evidence" value="ECO:0007669"/>
    <property type="project" value="UniProtKB-EC"/>
</dbReference>
<comment type="catalytic activity">
    <reaction evidence="1">
        <text>Random endo-hydrolysis of N-acetyl-beta-D-glucosaminide (1-&gt;4)-beta-linkages in chitin and chitodextrins.</text>
        <dbReference type="EC" id="3.2.1.14"/>
    </reaction>
</comment>
<evidence type="ECO:0000256" key="10">
    <source>
        <dbReference type="RuleBase" id="RU004453"/>
    </source>
</evidence>
<proteinExistence type="inferred from homology"/>
<dbReference type="PROSITE" id="PS01095">
    <property type="entry name" value="GH18_1"/>
    <property type="match status" value="1"/>
</dbReference>
<dbReference type="PANTHER" id="PTHR11177:SF333">
    <property type="entry name" value="CHITINASE"/>
    <property type="match status" value="1"/>
</dbReference>
<dbReference type="SUPFAM" id="SSF54556">
    <property type="entry name" value="Chitinase insertion domain"/>
    <property type="match status" value="1"/>
</dbReference>
<dbReference type="GO" id="GO:0008061">
    <property type="term" value="F:chitin binding"/>
    <property type="evidence" value="ECO:0007669"/>
    <property type="project" value="InterPro"/>
</dbReference>
<dbReference type="InterPro" id="IPR050314">
    <property type="entry name" value="Glycosyl_Hydrlase_18"/>
</dbReference>
<evidence type="ECO:0000259" key="11">
    <source>
        <dbReference type="PROSITE" id="PS51910"/>
    </source>
</evidence>